<reference evidence="2 3" key="1">
    <citation type="submission" date="2016-12" db="EMBL/GenBank/DDBJ databases">
        <title>The new phylogeny of genus Mycobacterium.</title>
        <authorList>
            <person name="Tortoli E."/>
            <person name="Trovato A."/>
            <person name="Cirillo D.M."/>
        </authorList>
    </citation>
    <scope>NUCLEOTIDE SEQUENCE [LARGE SCALE GENOMIC DNA]</scope>
    <source>
        <strain evidence="2 3">DSM 45130</strain>
    </source>
</reference>
<dbReference type="Pfam" id="PF14230">
    <property type="entry name" value="DUF4333"/>
    <property type="match status" value="1"/>
</dbReference>
<dbReference type="OrthoDB" id="4640455at2"/>
<accession>A0A1X0CYI5</accession>
<protein>
    <recommendedName>
        <fullName evidence="1">DUF4333 domain-containing protein</fullName>
    </recommendedName>
</protein>
<gene>
    <name evidence="2" type="ORF">BST26_18830</name>
</gene>
<evidence type="ECO:0000313" key="3">
    <source>
        <dbReference type="Proteomes" id="UP000192801"/>
    </source>
</evidence>
<keyword evidence="3" id="KW-1185">Reference proteome</keyword>
<comment type="caution">
    <text evidence="2">The sequence shown here is derived from an EMBL/GenBank/DDBJ whole genome shotgun (WGS) entry which is preliminary data.</text>
</comment>
<dbReference type="RefSeq" id="WP_133052997.1">
    <property type="nucleotide sequence ID" value="NZ_AP022618.1"/>
</dbReference>
<dbReference type="Proteomes" id="UP000192801">
    <property type="component" value="Unassembled WGS sequence"/>
</dbReference>
<evidence type="ECO:0000313" key="2">
    <source>
        <dbReference type="EMBL" id="ORA65234.1"/>
    </source>
</evidence>
<dbReference type="PROSITE" id="PS51257">
    <property type="entry name" value="PROKAR_LIPOPROTEIN"/>
    <property type="match status" value="1"/>
</dbReference>
<name>A0A1X0CYI5_9MYCO</name>
<proteinExistence type="predicted"/>
<dbReference type="EMBL" id="MVHS01000064">
    <property type="protein sequence ID" value="ORA65234.1"/>
    <property type="molecule type" value="Genomic_DNA"/>
</dbReference>
<evidence type="ECO:0000259" key="1">
    <source>
        <dbReference type="Pfam" id="PF14230"/>
    </source>
</evidence>
<feature type="domain" description="DUF4333" evidence="1">
    <location>
        <begin position="17"/>
        <end position="91"/>
    </location>
</feature>
<dbReference type="InterPro" id="IPR025637">
    <property type="entry name" value="DUF4333"/>
</dbReference>
<organism evidence="2 3">
    <name type="scientific">Mycolicibacterium insubricum</name>
    <dbReference type="NCBI Taxonomy" id="444597"/>
    <lineage>
        <taxon>Bacteria</taxon>
        <taxon>Bacillati</taxon>
        <taxon>Actinomycetota</taxon>
        <taxon>Actinomycetes</taxon>
        <taxon>Mycobacteriales</taxon>
        <taxon>Mycobacteriaceae</taxon>
        <taxon>Mycolicibacterium</taxon>
    </lineage>
</organism>
<sequence length="103" mass="10865">MTRRAVAGALLVSAALLSGCHGSVSIGKTVSKSDVETKIKQQWNEQVPQQKAKSVACDGDLDAKVDATQHCVVTTSGGEHPVTATVTNVDGSDVNYKWHTDDN</sequence>
<dbReference type="AlphaFoldDB" id="A0A1X0CYI5"/>